<evidence type="ECO:0000313" key="10">
    <source>
        <dbReference type="EMBL" id="KAL3841389.1"/>
    </source>
</evidence>
<evidence type="ECO:0000256" key="5">
    <source>
        <dbReference type="ARBA" id="ARBA00023015"/>
    </source>
</evidence>
<feature type="compositionally biased region" description="Low complexity" evidence="8">
    <location>
        <begin position="776"/>
        <end position="792"/>
    </location>
</feature>
<evidence type="ECO:0000256" key="1">
    <source>
        <dbReference type="ARBA" id="ARBA00022723"/>
    </source>
</evidence>
<keyword evidence="3 7" id="KW-0863">Zinc-finger</keyword>
<feature type="region of interest" description="Disordered" evidence="8">
    <location>
        <begin position="976"/>
        <end position="1011"/>
    </location>
</feature>
<dbReference type="GO" id="GO:0008270">
    <property type="term" value="F:zinc ion binding"/>
    <property type="evidence" value="ECO:0007669"/>
    <property type="project" value="UniProtKB-KW"/>
</dbReference>
<reference evidence="10 11" key="1">
    <citation type="submission" date="2024-11" db="EMBL/GenBank/DDBJ databases">
        <title>Chromosome-level genome assembly of the freshwater bivalve Anodonta woodiana.</title>
        <authorList>
            <person name="Chen X."/>
        </authorList>
    </citation>
    <scope>NUCLEOTIDE SEQUENCE [LARGE SCALE GENOMIC DNA]</scope>
    <source>
        <strain evidence="10">MN2024</strain>
        <tissue evidence="10">Gills</tissue>
    </source>
</reference>
<feature type="domain" description="C2H2-type" evidence="9">
    <location>
        <begin position="442"/>
        <end position="471"/>
    </location>
</feature>
<dbReference type="PANTHER" id="PTHR46179:SF26">
    <property type="entry name" value="ZINC FINGER PROTEIN 423 HOMOLOG"/>
    <property type="match status" value="1"/>
</dbReference>
<dbReference type="PROSITE" id="PS00028">
    <property type="entry name" value="ZINC_FINGER_C2H2_1"/>
    <property type="match status" value="10"/>
</dbReference>
<feature type="region of interest" description="Disordered" evidence="8">
    <location>
        <begin position="763"/>
        <end position="792"/>
    </location>
</feature>
<keyword evidence="6" id="KW-0804">Transcription</keyword>
<dbReference type="InterPro" id="IPR036236">
    <property type="entry name" value="Znf_C2H2_sf"/>
</dbReference>
<dbReference type="InterPro" id="IPR013087">
    <property type="entry name" value="Znf_C2H2_type"/>
</dbReference>
<evidence type="ECO:0000259" key="9">
    <source>
        <dbReference type="PROSITE" id="PS50157"/>
    </source>
</evidence>
<comment type="caution">
    <text evidence="10">The sequence shown here is derived from an EMBL/GenBank/DDBJ whole genome shotgun (WGS) entry which is preliminary data.</text>
</comment>
<dbReference type="Proteomes" id="UP001634394">
    <property type="component" value="Unassembled WGS sequence"/>
</dbReference>
<keyword evidence="4" id="KW-0862">Zinc</keyword>
<dbReference type="InterPro" id="IPR051061">
    <property type="entry name" value="Zinc_finger_trans_reg"/>
</dbReference>
<dbReference type="FunFam" id="3.30.160.60:FF:000007">
    <property type="entry name" value="Basic krueppel-like factor 3"/>
    <property type="match status" value="1"/>
</dbReference>
<sequence>MSLEGGQKGNKHGGPHENRHEISECENGNAVVKIFNKNHVINGVYDNEHTEKIQHGGASNGDNSEKSELSESLHFLSSETEMDSYDRSVVENNTEWLKTRCINLDPVVFGIVQSSAEDGMILDKKDLSEAGVGDLISIDNIADHVESLPLCSESVEDGSIFTRHGEVSSSLSGSVTLDTPSLSLGLTPASEMTIDKIFDNAKDKSNTLMTPQELESMPEEGLEFVESVGPKSTVQYSIRDGVLSITNPKIKDTSISLLEDLIETGVDNESKVLEQNSQTTVVNSSIQNSVLLNNSLLQTSHMHKSANVENSNNLSTSDQQGNFTLATISISTDKATNSTQILVDTNQGQQLYHINTADLTQATNALMPLTSGEIKAAGEQNIPVSTGTAVVSPLTGYLLLPVAKEDGGKTGMFMTIPTSAVGTAVVPTQVQPVDLQKAKKIFVCPSPGCGKAFKRLSKLSVHNMRHTGERPFKCSKLGCDWAFTTHYKLKRHEESHEGRKDFICEFCNKKFSTVYNLNSHKRLHERPCTEICPEDGCRMKFPTKRQLDMHLKTHAGLEKTYKCPVDGCDKVFFSANCMGSHPRVHQQDLRELTCMFEGCGRIFDKVCRLKQHMRSHTGEKPYVCGYEGCTWAFTTASKLKRHIAKHTGLRKWQCKICGKGFMRAEHLKGHMVTHSGVKPFACPVEGCTAKFTARSSLYVHLKKHDHSGESITYHCPMEGCEKKYSSKTSLRQHILKHLSGCMSAADAANLDIVPLLSNEDLDTSSLDTLPSQSQANSSHTTSGGPSSTPTLNTSMITNRAVQLIDPAEFISTSGLTDTHSDIGQSAVPDVTQQQLYQSAVSQIIATATGELPDQVSGLDIIDSITLSQTGKKSKRKTESDMESGLILPENRSGSARTDFHSNHIISENAKRRRKLMQEKAEGNGMELSSKDPVIKSEPSIVVSFPADPSLGSTQGISFRDPETGVLYVQTQLLQDDPPHPDLYADESALSSELSALQDSSSSDISDDLSGAEFSTSTINLQDLA</sequence>
<feature type="domain" description="C2H2-type" evidence="9">
    <location>
        <begin position="561"/>
        <end position="590"/>
    </location>
</feature>
<dbReference type="AlphaFoldDB" id="A0ABD3TW31"/>
<keyword evidence="2" id="KW-0677">Repeat</keyword>
<keyword evidence="5" id="KW-0805">Transcription regulation</keyword>
<proteinExistence type="predicted"/>
<feature type="region of interest" description="Disordered" evidence="8">
    <location>
        <begin position="52"/>
        <end position="71"/>
    </location>
</feature>
<feature type="domain" description="C2H2-type" evidence="9">
    <location>
        <begin position="713"/>
        <end position="737"/>
    </location>
</feature>
<feature type="domain" description="C2H2-type" evidence="9">
    <location>
        <begin position="530"/>
        <end position="559"/>
    </location>
</feature>
<evidence type="ECO:0000256" key="2">
    <source>
        <dbReference type="ARBA" id="ARBA00022737"/>
    </source>
</evidence>
<evidence type="ECO:0000256" key="6">
    <source>
        <dbReference type="ARBA" id="ARBA00023163"/>
    </source>
</evidence>
<dbReference type="PROSITE" id="PS50157">
    <property type="entry name" value="ZINC_FINGER_C2H2_2"/>
    <property type="match status" value="10"/>
</dbReference>
<dbReference type="Pfam" id="PF00096">
    <property type="entry name" value="zf-C2H2"/>
    <property type="match status" value="6"/>
</dbReference>
<organism evidence="10 11">
    <name type="scientific">Sinanodonta woodiana</name>
    <name type="common">Chinese pond mussel</name>
    <name type="synonym">Anodonta woodiana</name>
    <dbReference type="NCBI Taxonomy" id="1069815"/>
    <lineage>
        <taxon>Eukaryota</taxon>
        <taxon>Metazoa</taxon>
        <taxon>Spiralia</taxon>
        <taxon>Lophotrochozoa</taxon>
        <taxon>Mollusca</taxon>
        <taxon>Bivalvia</taxon>
        <taxon>Autobranchia</taxon>
        <taxon>Heteroconchia</taxon>
        <taxon>Palaeoheterodonta</taxon>
        <taxon>Unionida</taxon>
        <taxon>Unionoidea</taxon>
        <taxon>Unionidae</taxon>
        <taxon>Unioninae</taxon>
        <taxon>Sinanodonta</taxon>
    </lineage>
</organism>
<feature type="compositionally biased region" description="Polar residues" evidence="8">
    <location>
        <begin position="763"/>
        <end position="775"/>
    </location>
</feature>
<dbReference type="SUPFAM" id="SSF57667">
    <property type="entry name" value="beta-beta-alpha zinc fingers"/>
    <property type="match status" value="5"/>
</dbReference>
<feature type="domain" description="C2H2-type" evidence="9">
    <location>
        <begin position="680"/>
        <end position="711"/>
    </location>
</feature>
<evidence type="ECO:0000256" key="3">
    <source>
        <dbReference type="ARBA" id="ARBA00022771"/>
    </source>
</evidence>
<evidence type="ECO:0000313" key="11">
    <source>
        <dbReference type="Proteomes" id="UP001634394"/>
    </source>
</evidence>
<keyword evidence="1" id="KW-0479">Metal-binding</keyword>
<protein>
    <recommendedName>
        <fullName evidence="9">C2H2-type domain-containing protein</fullName>
    </recommendedName>
</protein>
<feature type="domain" description="C2H2-type" evidence="9">
    <location>
        <begin position="592"/>
        <end position="621"/>
    </location>
</feature>
<keyword evidence="11" id="KW-1185">Reference proteome</keyword>
<feature type="compositionally biased region" description="Basic and acidic residues" evidence="8">
    <location>
        <begin position="14"/>
        <end position="23"/>
    </location>
</feature>
<evidence type="ECO:0000256" key="4">
    <source>
        <dbReference type="ARBA" id="ARBA00022833"/>
    </source>
</evidence>
<dbReference type="EMBL" id="JBJQND010000017">
    <property type="protein sequence ID" value="KAL3841389.1"/>
    <property type="molecule type" value="Genomic_DNA"/>
</dbReference>
<dbReference type="PANTHER" id="PTHR46179">
    <property type="entry name" value="ZINC FINGER PROTEIN"/>
    <property type="match status" value="1"/>
</dbReference>
<feature type="domain" description="C2H2-type" evidence="9">
    <location>
        <begin position="472"/>
        <end position="501"/>
    </location>
</feature>
<gene>
    <name evidence="10" type="ORF">ACJMK2_019541</name>
</gene>
<feature type="domain" description="C2H2-type" evidence="9">
    <location>
        <begin position="502"/>
        <end position="524"/>
    </location>
</feature>
<dbReference type="SMART" id="SM00355">
    <property type="entry name" value="ZnF_C2H2"/>
    <property type="match status" value="10"/>
</dbReference>
<name>A0ABD3TW31_SINWO</name>
<feature type="region of interest" description="Disordered" evidence="8">
    <location>
        <begin position="1"/>
        <end position="23"/>
    </location>
</feature>
<feature type="compositionally biased region" description="Low complexity" evidence="8">
    <location>
        <begin position="985"/>
        <end position="1003"/>
    </location>
</feature>
<feature type="region of interest" description="Disordered" evidence="8">
    <location>
        <begin position="868"/>
        <end position="897"/>
    </location>
</feature>
<evidence type="ECO:0000256" key="7">
    <source>
        <dbReference type="PROSITE-ProRule" id="PRU00042"/>
    </source>
</evidence>
<dbReference type="Gene3D" id="3.30.160.60">
    <property type="entry name" value="Classic Zinc Finger"/>
    <property type="match status" value="9"/>
</dbReference>
<feature type="domain" description="C2H2-type" evidence="9">
    <location>
        <begin position="652"/>
        <end position="679"/>
    </location>
</feature>
<evidence type="ECO:0000256" key="8">
    <source>
        <dbReference type="SAM" id="MobiDB-lite"/>
    </source>
</evidence>
<dbReference type="FunFam" id="3.30.160.60:FF:000032">
    <property type="entry name" value="Krueppel-like factor 4"/>
    <property type="match status" value="1"/>
</dbReference>
<feature type="domain" description="C2H2-type" evidence="9">
    <location>
        <begin position="622"/>
        <end position="651"/>
    </location>
</feature>
<accession>A0ABD3TW31</accession>